<dbReference type="AlphaFoldDB" id="A0A316ZEV8"/>
<feature type="transmembrane region" description="Helical" evidence="8">
    <location>
        <begin position="100"/>
        <end position="118"/>
    </location>
</feature>
<feature type="transmembrane region" description="Helical" evidence="8">
    <location>
        <begin position="429"/>
        <end position="453"/>
    </location>
</feature>
<dbReference type="GeneID" id="37267250"/>
<dbReference type="NCBIfam" id="TIGR00886">
    <property type="entry name" value="2A0108"/>
    <property type="match status" value="1"/>
</dbReference>
<feature type="transmembrane region" description="Helical" evidence="8">
    <location>
        <begin position="33"/>
        <end position="51"/>
    </location>
</feature>
<evidence type="ECO:0000259" key="10">
    <source>
        <dbReference type="PROSITE" id="PS50850"/>
    </source>
</evidence>
<dbReference type="InterPro" id="IPR011701">
    <property type="entry name" value="MFS"/>
</dbReference>
<dbReference type="Proteomes" id="UP000245946">
    <property type="component" value="Unassembled WGS sequence"/>
</dbReference>
<dbReference type="GO" id="GO:0042128">
    <property type="term" value="P:nitrate assimilation"/>
    <property type="evidence" value="ECO:0007669"/>
    <property type="project" value="UniProtKB-UniRule"/>
</dbReference>
<dbReference type="PROSITE" id="PS50850">
    <property type="entry name" value="MFS"/>
    <property type="match status" value="1"/>
</dbReference>
<dbReference type="GO" id="GO:0015112">
    <property type="term" value="F:nitrate transmembrane transporter activity"/>
    <property type="evidence" value="ECO:0007669"/>
    <property type="project" value="UniProtKB-UniRule"/>
</dbReference>
<evidence type="ECO:0000313" key="12">
    <source>
        <dbReference type="Proteomes" id="UP000245946"/>
    </source>
</evidence>
<feature type="transmembrane region" description="Helical" evidence="8">
    <location>
        <begin position="195"/>
        <end position="217"/>
    </location>
</feature>
<feature type="transmembrane region" description="Helical" evidence="8">
    <location>
        <begin position="460"/>
        <end position="481"/>
    </location>
</feature>
<dbReference type="SUPFAM" id="SSF103473">
    <property type="entry name" value="MFS general substrate transporter"/>
    <property type="match status" value="1"/>
</dbReference>
<gene>
    <name evidence="11" type="ORF">FA09DRAFT_251802</name>
</gene>
<feature type="transmembrane region" description="Helical" evidence="8">
    <location>
        <begin position="124"/>
        <end position="145"/>
    </location>
</feature>
<proteinExistence type="inferred from homology"/>
<feature type="transmembrane region" description="Helical" evidence="8">
    <location>
        <begin position="404"/>
        <end position="423"/>
    </location>
</feature>
<feature type="region of interest" description="Disordered" evidence="9">
    <location>
        <begin position="243"/>
        <end position="277"/>
    </location>
</feature>
<keyword evidence="3 8" id="KW-0813">Transport</keyword>
<dbReference type="EMBL" id="KZ819290">
    <property type="protein sequence ID" value="PWN98803.1"/>
    <property type="molecule type" value="Genomic_DNA"/>
</dbReference>
<protein>
    <recommendedName>
        <fullName evidence="8">Nitrate/nitrite transporter</fullName>
    </recommendedName>
</protein>
<dbReference type="RefSeq" id="XP_025599082.1">
    <property type="nucleotide sequence ID" value="XM_025739704.1"/>
</dbReference>
<dbReference type="InterPro" id="IPR020846">
    <property type="entry name" value="MFS_dom"/>
</dbReference>
<dbReference type="InterPro" id="IPR004737">
    <property type="entry name" value="NO3_transporter_NarK/NarU-like"/>
</dbReference>
<feature type="transmembrane region" description="Helical" evidence="8">
    <location>
        <begin position="157"/>
        <end position="175"/>
    </location>
</feature>
<evidence type="ECO:0000256" key="3">
    <source>
        <dbReference type="ARBA" id="ARBA00022448"/>
    </source>
</evidence>
<dbReference type="GO" id="GO:0005886">
    <property type="term" value="C:plasma membrane"/>
    <property type="evidence" value="ECO:0007669"/>
    <property type="project" value="UniProtKB-SubCell"/>
</dbReference>
<evidence type="ECO:0000256" key="2">
    <source>
        <dbReference type="ARBA" id="ARBA00008432"/>
    </source>
</evidence>
<evidence type="ECO:0000256" key="8">
    <source>
        <dbReference type="RuleBase" id="RU366033"/>
    </source>
</evidence>
<feature type="transmembrane region" description="Helical" evidence="8">
    <location>
        <begin position="493"/>
        <end position="513"/>
    </location>
</feature>
<dbReference type="OrthoDB" id="434240at2759"/>
<name>A0A316ZEV8_9BASI</name>
<evidence type="ECO:0000256" key="4">
    <source>
        <dbReference type="ARBA" id="ARBA00022692"/>
    </source>
</evidence>
<feature type="domain" description="Major facilitator superfamily (MFS) profile" evidence="10">
    <location>
        <begin position="33"/>
        <end position="514"/>
    </location>
</feature>
<feature type="transmembrane region" description="Helical" evidence="8">
    <location>
        <begin position="71"/>
        <end position="88"/>
    </location>
</feature>
<evidence type="ECO:0000256" key="7">
    <source>
        <dbReference type="ARBA" id="ARBA00023136"/>
    </source>
</evidence>
<accession>A0A316ZEV8</accession>
<evidence type="ECO:0000256" key="9">
    <source>
        <dbReference type="SAM" id="MobiDB-lite"/>
    </source>
</evidence>
<dbReference type="GO" id="GO:0015113">
    <property type="term" value="F:nitrite transmembrane transporter activity"/>
    <property type="evidence" value="ECO:0007669"/>
    <property type="project" value="InterPro"/>
</dbReference>
<comment type="subcellular location">
    <subcellularLocation>
        <location evidence="8">Cell membrane</location>
        <topology evidence="8">Multi-pass membrane protein</topology>
    </subcellularLocation>
    <subcellularLocation>
        <location evidence="1">Membrane</location>
        <topology evidence="1">Multi-pass membrane protein</topology>
    </subcellularLocation>
</comment>
<evidence type="ECO:0000256" key="1">
    <source>
        <dbReference type="ARBA" id="ARBA00004141"/>
    </source>
</evidence>
<dbReference type="InterPro" id="IPR036259">
    <property type="entry name" value="MFS_trans_sf"/>
</dbReference>
<dbReference type="STRING" id="58919.A0A316ZEV8"/>
<keyword evidence="8" id="KW-1003">Cell membrane</keyword>
<dbReference type="Pfam" id="PF07690">
    <property type="entry name" value="MFS_1"/>
    <property type="match status" value="1"/>
</dbReference>
<dbReference type="InterPro" id="IPR044772">
    <property type="entry name" value="NO3_transporter"/>
</dbReference>
<evidence type="ECO:0000313" key="11">
    <source>
        <dbReference type="EMBL" id="PWN98803.1"/>
    </source>
</evidence>
<dbReference type="Gene3D" id="1.20.1250.20">
    <property type="entry name" value="MFS general substrate transporter like domains"/>
    <property type="match status" value="2"/>
</dbReference>
<keyword evidence="4 8" id="KW-0812">Transmembrane</keyword>
<keyword evidence="5 8" id="KW-1133">Transmembrane helix</keyword>
<evidence type="ECO:0000256" key="6">
    <source>
        <dbReference type="ARBA" id="ARBA00023063"/>
    </source>
</evidence>
<keyword evidence="12" id="KW-1185">Reference proteome</keyword>
<keyword evidence="7 8" id="KW-0472">Membrane</keyword>
<reference evidence="11 12" key="1">
    <citation type="journal article" date="2018" name="Mol. Biol. Evol.">
        <title>Broad Genomic Sampling Reveals a Smut Pathogenic Ancestry of the Fungal Clade Ustilaginomycotina.</title>
        <authorList>
            <person name="Kijpornyongpan T."/>
            <person name="Mondo S.J."/>
            <person name="Barry K."/>
            <person name="Sandor L."/>
            <person name="Lee J."/>
            <person name="Lipzen A."/>
            <person name="Pangilinan J."/>
            <person name="LaButti K."/>
            <person name="Hainaut M."/>
            <person name="Henrissat B."/>
            <person name="Grigoriev I.V."/>
            <person name="Spatafora J.W."/>
            <person name="Aime M.C."/>
        </authorList>
    </citation>
    <scope>NUCLEOTIDE SEQUENCE [LARGE SCALE GENOMIC DNA]</scope>
    <source>
        <strain evidence="11 12">MCA 4186</strain>
    </source>
</reference>
<comment type="similarity">
    <text evidence="2 8">Belongs to the major facilitator superfamily. Nitrate/nitrite porter (TC 2.A.1.8) family.</text>
</comment>
<dbReference type="PANTHER" id="PTHR23515">
    <property type="entry name" value="HIGH-AFFINITY NITRATE TRANSPORTER 2.3"/>
    <property type="match status" value="1"/>
</dbReference>
<keyword evidence="6 8" id="KW-0534">Nitrate assimilation</keyword>
<evidence type="ECO:0000256" key="5">
    <source>
        <dbReference type="ARBA" id="ARBA00022989"/>
    </source>
</evidence>
<organism evidence="11 12">
    <name type="scientific">Tilletiopsis washingtonensis</name>
    <dbReference type="NCBI Taxonomy" id="58919"/>
    <lineage>
        <taxon>Eukaryota</taxon>
        <taxon>Fungi</taxon>
        <taxon>Dikarya</taxon>
        <taxon>Basidiomycota</taxon>
        <taxon>Ustilaginomycotina</taxon>
        <taxon>Exobasidiomycetes</taxon>
        <taxon>Entylomatales</taxon>
        <taxon>Entylomatales incertae sedis</taxon>
        <taxon>Tilletiopsis</taxon>
    </lineage>
</organism>
<sequence>MGRFCLRSPQLNPLSGKAQQLPIINPFDRHGRVFFASWMSFMISFFAWYAFPPLLARTIRADLRLTPEQVLNSNIVALIAGFLMRVGVGPLCDQFGPRRVMTGILVCAAIPCGMAGLIRNVAGLYAIRFFVGLAGATFVPAMAWCSSWYDRNAVGTANGFAAGWGNAGAGVTYFVMPAAFDSLVTNMDLTPHVAWRVAFIVPTIMLLSAAAFAFFLCEDLPTGKWSERHLIAGAIVDEPAAAPVASSSDSGSDIEVKTGASTPTPPAANPDKTSEKGRAAAMAAAQGQTISTEAYEAGIAPTRMEVVQKPTLRGTLPLLLAPQTVMLALPYACSFGGELAVNSILSSWYLKHFAHLGWTQTHAGRVAAIFGLLNVVTRPAGGFLADWIYGKMPAGRGLFAKKTWYMFLIFMQGIFLLAIGFAGPSLGPVGLVGLVCAMAVFMDAANGAAYSLLPHVRPEINGILSGFVGGSGNLGGIFWSVGYRFTNYAQGTWIIGVGSIAVAVICMTIPPISRSQRLAGGYMST</sequence>